<evidence type="ECO:0000259" key="2">
    <source>
        <dbReference type="Pfam" id="PF04471"/>
    </source>
</evidence>
<dbReference type="Gene3D" id="2.130.10.10">
    <property type="entry name" value="YVTN repeat-like/Quinoprotein amine dehydrogenase"/>
    <property type="match status" value="1"/>
</dbReference>
<accession>A0A482YI24</accession>
<dbReference type="RefSeq" id="WP_130498681.1">
    <property type="nucleotide sequence ID" value="NZ_SHMP01000002.1"/>
</dbReference>
<dbReference type="Pfam" id="PF04471">
    <property type="entry name" value="Mrr_cat"/>
    <property type="match status" value="1"/>
</dbReference>
<dbReference type="GO" id="GO:0009307">
    <property type="term" value="P:DNA restriction-modification system"/>
    <property type="evidence" value="ECO:0007669"/>
    <property type="project" value="InterPro"/>
</dbReference>
<dbReference type="AlphaFoldDB" id="A0A482YI24"/>
<dbReference type="GO" id="GO:0015666">
    <property type="term" value="F:restriction endodeoxyribonuclease activity"/>
    <property type="evidence" value="ECO:0007669"/>
    <property type="project" value="TreeGrafter"/>
</dbReference>
<dbReference type="InterPro" id="IPR002372">
    <property type="entry name" value="PQQ_rpt_dom"/>
</dbReference>
<dbReference type="InterPro" id="IPR018391">
    <property type="entry name" value="PQQ_b-propeller_rpt"/>
</dbReference>
<name>A0A482YI24_9EURY</name>
<feature type="region of interest" description="Disordered" evidence="1">
    <location>
        <begin position="898"/>
        <end position="921"/>
    </location>
</feature>
<dbReference type="PANTHER" id="PTHR30015:SF6">
    <property type="entry name" value="SLL1429 PROTEIN"/>
    <property type="match status" value="1"/>
</dbReference>
<dbReference type="InterPro" id="IPR007560">
    <property type="entry name" value="Restrct_endonuc_IV_Mrr"/>
</dbReference>
<reference evidence="4 5" key="1">
    <citation type="submission" date="2019-02" db="EMBL/GenBank/DDBJ databases">
        <title>Genomic Encyclopedia of Archaeal and Bacterial Type Strains, Phase II (KMG-II): from individual species to whole genera.</title>
        <authorList>
            <person name="Goeker M."/>
        </authorList>
    </citation>
    <scope>NUCLEOTIDE SEQUENCE [LARGE SCALE GENOMIC DNA]</scope>
    <source>
        <strain evidence="4 5">DSM 18328</strain>
    </source>
</reference>
<dbReference type="GO" id="GO:0003677">
    <property type="term" value="F:DNA binding"/>
    <property type="evidence" value="ECO:0007669"/>
    <property type="project" value="InterPro"/>
</dbReference>
<dbReference type="Pfam" id="PF13360">
    <property type="entry name" value="PQQ_2"/>
    <property type="match status" value="2"/>
</dbReference>
<feature type="domain" description="Pyrrolo-quinoline quinone repeat" evidence="3">
    <location>
        <begin position="109"/>
        <end position="269"/>
    </location>
</feature>
<dbReference type="EMBL" id="SHMP01000002">
    <property type="protein sequence ID" value="RZV12571.1"/>
    <property type="molecule type" value="Genomic_DNA"/>
</dbReference>
<dbReference type="PANTHER" id="PTHR30015">
    <property type="entry name" value="MRR RESTRICTION SYSTEM PROTEIN"/>
    <property type="match status" value="1"/>
</dbReference>
<evidence type="ECO:0000313" key="5">
    <source>
        <dbReference type="Proteomes" id="UP000291097"/>
    </source>
</evidence>
<dbReference type="InterPro" id="IPR052906">
    <property type="entry name" value="Type_IV_Methyl-Rstrct_Enzyme"/>
</dbReference>
<feature type="domain" description="Restriction endonuclease type IV Mrr" evidence="2">
    <location>
        <begin position="783"/>
        <end position="895"/>
    </location>
</feature>
<evidence type="ECO:0000256" key="1">
    <source>
        <dbReference type="SAM" id="MobiDB-lite"/>
    </source>
</evidence>
<dbReference type="InterPro" id="IPR011047">
    <property type="entry name" value="Quinoprotein_ADH-like_sf"/>
</dbReference>
<feature type="domain" description="Pyrrolo-quinoline quinone repeat" evidence="3">
    <location>
        <begin position="280"/>
        <end position="382"/>
    </location>
</feature>
<dbReference type="InterPro" id="IPR011335">
    <property type="entry name" value="Restrct_endonuc-II-like"/>
</dbReference>
<organism evidence="4 5">
    <name type="scientific">Natrinema hispanicum</name>
    <dbReference type="NCBI Taxonomy" id="392421"/>
    <lineage>
        <taxon>Archaea</taxon>
        <taxon>Methanobacteriati</taxon>
        <taxon>Methanobacteriota</taxon>
        <taxon>Stenosarchaea group</taxon>
        <taxon>Halobacteria</taxon>
        <taxon>Halobacteriales</taxon>
        <taxon>Natrialbaceae</taxon>
        <taxon>Natrinema</taxon>
    </lineage>
</organism>
<dbReference type="SUPFAM" id="SSF50998">
    <property type="entry name" value="Quinoprotein alcohol dehydrogenase-like"/>
    <property type="match status" value="1"/>
</dbReference>
<dbReference type="Gene3D" id="3.40.1350.10">
    <property type="match status" value="1"/>
</dbReference>
<gene>
    <name evidence="4" type="ORF">BDK88_0112</name>
</gene>
<comment type="caution">
    <text evidence="4">The sequence shown here is derived from an EMBL/GenBank/DDBJ whole genome shotgun (WGS) entry which is preliminary data.</text>
</comment>
<dbReference type="Gene3D" id="2.40.10.480">
    <property type="match status" value="1"/>
</dbReference>
<dbReference type="OrthoDB" id="185336at2157"/>
<dbReference type="InterPro" id="IPR015943">
    <property type="entry name" value="WD40/YVTN_repeat-like_dom_sf"/>
</dbReference>
<dbReference type="Proteomes" id="UP000291097">
    <property type="component" value="Unassembled WGS sequence"/>
</dbReference>
<dbReference type="SMART" id="SM00564">
    <property type="entry name" value="PQQ"/>
    <property type="match status" value="4"/>
</dbReference>
<evidence type="ECO:0000259" key="3">
    <source>
        <dbReference type="Pfam" id="PF13360"/>
    </source>
</evidence>
<sequence length="921" mass="102623">MLISKVLITYEQYSNNDMVDNQLFSHSLSRRNLLTDISALTTATLTASKVSAQQTSEESKYEIGLPLEKQWYTEFGNSVSTESPAVSLGTITNDMMYLKLDATVFDSAKIVAYDLEKQTRKWDTTAADYVTAPAVVDNTLLVSVVSHLKAYSASEESTSTLWEYETDMDFVSRPNSLRDKFAVIESNASSRTSGEDDYVYSDGRLSLYDSDGNRKWFIEGDMIENPLLYDDSLIHYEGRYYSTDEEFTVTSGRVVARDFETGEKKWETPDFGVWNIQGARSDVVLAHSRDDALRGINYKTGEVNWEIPVGPQVEDFSCSSEYAYIGTKNDLQAIAIDTEEEVWSRPEISPYEIEHHGGLVYVGAYSGDFYALDAKTGDTVWDASHPSGNGYIAYKEGTLYTVSDNQVSAYIGQYGKALSALSDARSTTGVGSITSAVANFFGRKKALSLAETAIEDQRYDDAMEQITKAERQKTGVDAVAALLTGGAAYGGSRAAAARYRKHSLKSTLDDVEDLYPIQSGSFEGISPNKLIQQAKVGNDRLSQHRLGLPLNEVVPKTNDYSQLINSLNQIIEHHDKIVELSNKLQEHEDYIGTQEWKTQFEKHLNEDMIGLEESMERCRRALELTNNYIIVTQNSCIESFDLSSLESLLEKIQSPTTSVDSSLTMYCETALNALNTYVSAQDVLVQYDLTTVKENIQTSLTTNAAQYSSARKDLTSINTTLNYAKQAENDRRSIDFSQSDLTARDIKQWIQDGLRNPSAEQIKQVRSTVRNLSRGIWETAHLHTYSPTEFEYLVADLYADMGYRTRVTQKGSDGGIDVMAHGGAKTLAIQVKQYSPGNKVGRPTIQQTAGVREQIGADKAVVVCSSSFTGTAQQAGQDYGSRLELVNGRDLLKMLSQSSLAPPVQTRSRNQNRYRKRRRQS</sequence>
<dbReference type="InterPro" id="IPR011856">
    <property type="entry name" value="tRNA_endonuc-like_dom_sf"/>
</dbReference>
<feature type="compositionally biased region" description="Basic residues" evidence="1">
    <location>
        <begin position="910"/>
        <end position="921"/>
    </location>
</feature>
<evidence type="ECO:0000313" key="4">
    <source>
        <dbReference type="EMBL" id="RZV12571.1"/>
    </source>
</evidence>
<proteinExistence type="predicted"/>
<dbReference type="SUPFAM" id="SSF52980">
    <property type="entry name" value="Restriction endonuclease-like"/>
    <property type="match status" value="1"/>
</dbReference>
<protein>
    <submittedName>
        <fullName evidence="4">Putative pyrroloquinoline-quinone binding quinoprotein</fullName>
    </submittedName>
</protein>